<dbReference type="SMART" id="SM00471">
    <property type="entry name" value="HDc"/>
    <property type="match status" value="1"/>
</dbReference>
<dbReference type="PANTHER" id="PTHR45228">
    <property type="entry name" value="CYCLIC DI-GMP PHOSPHODIESTERASE TM_0186-RELATED"/>
    <property type="match status" value="1"/>
</dbReference>
<reference evidence="3" key="3">
    <citation type="submission" date="2020-02" db="EMBL/GenBank/DDBJ databases">
        <authorList>
            <person name="Matsumoto Y."/>
            <person name="Motooka D."/>
            <person name="Nakamura S."/>
        </authorList>
    </citation>
    <scope>NUCLEOTIDE SEQUENCE</scope>
    <source>
        <strain evidence="3">JCM 16367</strain>
    </source>
</reference>
<dbReference type="Pfam" id="PF13487">
    <property type="entry name" value="HD_5"/>
    <property type="match status" value="1"/>
</dbReference>
<dbReference type="SUPFAM" id="SSF46894">
    <property type="entry name" value="C-terminal effector domain of the bipartite response regulators"/>
    <property type="match status" value="1"/>
</dbReference>
<evidence type="ECO:0000313" key="6">
    <source>
        <dbReference type="Proteomes" id="UP000466894"/>
    </source>
</evidence>
<accession>A0A7I7PKN9</accession>
<gene>
    <name evidence="4" type="ORF">BST37_14285</name>
    <name evidence="3" type="ORF">MNVI_44690</name>
</gene>
<dbReference type="PRINTS" id="PR00038">
    <property type="entry name" value="HTHLUXR"/>
</dbReference>
<dbReference type="SUPFAM" id="SSF109604">
    <property type="entry name" value="HD-domain/PDEase-like"/>
    <property type="match status" value="2"/>
</dbReference>
<dbReference type="InterPro" id="IPR036388">
    <property type="entry name" value="WH-like_DNA-bd_sf"/>
</dbReference>
<dbReference type="Pfam" id="PF00196">
    <property type="entry name" value="GerE"/>
    <property type="match status" value="1"/>
</dbReference>
<dbReference type="EMBL" id="AP022583">
    <property type="protein sequence ID" value="BBY09151.1"/>
    <property type="molecule type" value="Genomic_DNA"/>
</dbReference>
<dbReference type="Gene3D" id="1.10.3210.10">
    <property type="entry name" value="Hypothetical protein af1432"/>
    <property type="match status" value="2"/>
</dbReference>
<dbReference type="CDD" id="cd00077">
    <property type="entry name" value="HDc"/>
    <property type="match status" value="1"/>
</dbReference>
<keyword evidence="3" id="KW-0378">Hydrolase</keyword>
<dbReference type="Gene3D" id="1.10.10.10">
    <property type="entry name" value="Winged helix-like DNA-binding domain superfamily/Winged helix DNA-binding domain"/>
    <property type="match status" value="1"/>
</dbReference>
<dbReference type="Proteomes" id="UP000192374">
    <property type="component" value="Unassembled WGS sequence"/>
</dbReference>
<dbReference type="InterPro" id="IPR052020">
    <property type="entry name" value="Cyclic_di-GMP/3'3'-cGAMP_PDE"/>
</dbReference>
<dbReference type="InterPro" id="IPR000792">
    <property type="entry name" value="Tscrpt_reg_LuxR_C"/>
</dbReference>
<dbReference type="Proteomes" id="UP000466894">
    <property type="component" value="Chromosome"/>
</dbReference>
<sequence>MACEAGHADPRRSELPSRAEVLAALSVAIDLGLGQPSEHMLRAALIGTRIADRLGLTRDQRDCTYYTNLVMWIGCHADSHEYARWFGDDIAVRRDSALVDWAGLPYLRFLLSNVARGEPLMRRLTVMAALFANARGHLARLVRSHCASATLLAQRIGLGPDVQGALAFAFERYDGGGLPNGARGEDIPLPMRIAQLADMAEIHQRAYGIDGAVAMARNRRGGQFDPHIVDAFLAQPGGILAGPPTGDVWAVALRESPDRHHRLDAQSLDALLVALGDFVDLKCPFTLGHSQAVARLAADAASVVDLDADAVALTRRAGYVHDLGRIGVSNQIWSAPRQLTASEFERVRLHPYLTVRILSRVRGLERVAQLAGNHHEHVDGSGYPRGLTGAALSLPDRLLAAAVRYQSACEPRPYRAELSAESAERRLRQDVQTGALDPVAVDAVLHAAGRRTERPHRRPDGLTGREAEVLRLVARGASNKEIAAALVISEKTARNHVERVYAKIGVSNRIGASLYAMQHGLVAPSIPERN</sequence>
<dbReference type="OrthoDB" id="9802066at2"/>
<evidence type="ECO:0000259" key="2">
    <source>
        <dbReference type="PROSITE" id="PS51832"/>
    </source>
</evidence>
<dbReference type="GO" id="GO:0006355">
    <property type="term" value="P:regulation of DNA-templated transcription"/>
    <property type="evidence" value="ECO:0007669"/>
    <property type="project" value="InterPro"/>
</dbReference>
<evidence type="ECO:0000259" key="1">
    <source>
        <dbReference type="PROSITE" id="PS50043"/>
    </source>
</evidence>
<dbReference type="InterPro" id="IPR003607">
    <property type="entry name" value="HD/PDEase_dom"/>
</dbReference>
<dbReference type="PROSITE" id="PS50043">
    <property type="entry name" value="HTH_LUXR_2"/>
    <property type="match status" value="1"/>
</dbReference>
<feature type="domain" description="HTH luxR-type" evidence="1">
    <location>
        <begin position="455"/>
        <end position="520"/>
    </location>
</feature>
<keyword evidence="5" id="KW-1185">Reference proteome</keyword>
<dbReference type="PROSITE" id="PS51832">
    <property type="entry name" value="HD_GYP"/>
    <property type="match status" value="1"/>
</dbReference>
<dbReference type="PANTHER" id="PTHR45228:SF5">
    <property type="entry name" value="CYCLIC DI-GMP PHOSPHODIESTERASE VC_1348-RELATED"/>
    <property type="match status" value="1"/>
</dbReference>
<dbReference type="CDD" id="cd06170">
    <property type="entry name" value="LuxR_C_like"/>
    <property type="match status" value="1"/>
</dbReference>
<name>A0A7I7PKN9_9MYCO</name>
<dbReference type="KEGG" id="mnv:MNVI_44690"/>
<evidence type="ECO:0000313" key="3">
    <source>
        <dbReference type="EMBL" id="BBY09151.1"/>
    </source>
</evidence>
<proteinExistence type="predicted"/>
<dbReference type="AlphaFoldDB" id="A0A7I7PKN9"/>
<dbReference type="RefSeq" id="WP_083088433.1">
    <property type="nucleotide sequence ID" value="NZ_AP022583.1"/>
</dbReference>
<evidence type="ECO:0000313" key="4">
    <source>
        <dbReference type="EMBL" id="ORB13199.1"/>
    </source>
</evidence>
<dbReference type="EMBL" id="MVIC01000026">
    <property type="protein sequence ID" value="ORB13199.1"/>
    <property type="molecule type" value="Genomic_DNA"/>
</dbReference>
<dbReference type="GO" id="GO:0016787">
    <property type="term" value="F:hydrolase activity"/>
    <property type="evidence" value="ECO:0007669"/>
    <property type="project" value="UniProtKB-KW"/>
</dbReference>
<feature type="domain" description="HD-GYP" evidence="2">
    <location>
        <begin position="264"/>
        <end position="460"/>
    </location>
</feature>
<reference evidence="4 5" key="1">
    <citation type="submission" date="2017-02" db="EMBL/GenBank/DDBJ databases">
        <title>The new phylogeny of genus Mycobacterium.</title>
        <authorList>
            <person name="Tortoli E."/>
            <person name="Trovato A."/>
            <person name="Cirillo D.M."/>
        </authorList>
    </citation>
    <scope>NUCLEOTIDE SEQUENCE [LARGE SCALE GENOMIC DNA]</scope>
    <source>
        <strain evidence="4 5">DSM 45145</strain>
    </source>
</reference>
<dbReference type="InterPro" id="IPR016032">
    <property type="entry name" value="Sig_transdc_resp-reg_C-effctor"/>
</dbReference>
<dbReference type="InterPro" id="IPR037522">
    <property type="entry name" value="HD_GYP_dom"/>
</dbReference>
<protein>
    <submittedName>
        <fullName evidence="4">LuxR family transcriptional regulator</fullName>
    </submittedName>
    <submittedName>
        <fullName evidence="3">Metal-dependent phosphohydrolase</fullName>
    </submittedName>
</protein>
<dbReference type="SMART" id="SM00421">
    <property type="entry name" value="HTH_LUXR"/>
    <property type="match status" value="1"/>
</dbReference>
<evidence type="ECO:0000313" key="5">
    <source>
        <dbReference type="Proteomes" id="UP000192374"/>
    </source>
</evidence>
<dbReference type="GO" id="GO:0003677">
    <property type="term" value="F:DNA binding"/>
    <property type="evidence" value="ECO:0007669"/>
    <property type="project" value="InterPro"/>
</dbReference>
<organism evidence="3 6">
    <name type="scientific">Mycobacterium noviomagense</name>
    <dbReference type="NCBI Taxonomy" id="459858"/>
    <lineage>
        <taxon>Bacteria</taxon>
        <taxon>Bacillati</taxon>
        <taxon>Actinomycetota</taxon>
        <taxon>Actinomycetes</taxon>
        <taxon>Mycobacteriales</taxon>
        <taxon>Mycobacteriaceae</taxon>
        <taxon>Mycobacterium</taxon>
    </lineage>
</organism>
<reference evidence="3 6" key="2">
    <citation type="journal article" date="2019" name="Emerg. Microbes Infect.">
        <title>Comprehensive subspecies identification of 175 nontuberculous mycobacteria species based on 7547 genomic profiles.</title>
        <authorList>
            <person name="Matsumoto Y."/>
            <person name="Kinjo T."/>
            <person name="Motooka D."/>
            <person name="Nabeya D."/>
            <person name="Jung N."/>
            <person name="Uechi K."/>
            <person name="Horii T."/>
            <person name="Iida T."/>
            <person name="Fujita J."/>
            <person name="Nakamura S."/>
        </authorList>
    </citation>
    <scope>NUCLEOTIDE SEQUENCE [LARGE SCALE GENOMIC DNA]</scope>
    <source>
        <strain evidence="3 6">JCM 16367</strain>
    </source>
</reference>